<sequence length="59" mass="7096">MVTFYTDEKKHVGDGSKKRIELHSPLAEWKQIERERLKELQDEIRNRRSDTSQNDVIKI</sequence>
<dbReference type="EMBL" id="JAAAMG010000039">
    <property type="protein sequence ID" value="NDW07785.1"/>
    <property type="molecule type" value="Genomic_DNA"/>
</dbReference>
<dbReference type="Proteomes" id="UP000469011">
    <property type="component" value="Unassembled WGS sequence"/>
</dbReference>
<dbReference type="RefSeq" id="WP_163466241.1">
    <property type="nucleotide sequence ID" value="NZ_JAAAMG010000039.1"/>
</dbReference>
<protein>
    <submittedName>
        <fullName evidence="1">Uncharacterized protein</fullName>
    </submittedName>
</protein>
<reference evidence="1 2" key="1">
    <citation type="submission" date="2020-01" db="EMBL/GenBank/DDBJ databases">
        <title>Jiella pacifica sp. nov.</title>
        <authorList>
            <person name="Xue Z."/>
            <person name="Zhu S."/>
            <person name="Chen J."/>
            <person name="Yang J."/>
        </authorList>
    </citation>
    <scope>NUCLEOTIDE SEQUENCE [LARGE SCALE GENOMIC DNA]</scope>
    <source>
        <strain evidence="1 2">40Bstr34</strain>
    </source>
</reference>
<evidence type="ECO:0000313" key="1">
    <source>
        <dbReference type="EMBL" id="NDW07785.1"/>
    </source>
</evidence>
<gene>
    <name evidence="1" type="ORF">GTK09_25600</name>
</gene>
<dbReference type="AlphaFoldDB" id="A0A6N9TC28"/>
<evidence type="ECO:0000313" key="2">
    <source>
        <dbReference type="Proteomes" id="UP000469011"/>
    </source>
</evidence>
<organism evidence="1 2">
    <name type="scientific">Jiella pacifica</name>
    <dbReference type="NCBI Taxonomy" id="2696469"/>
    <lineage>
        <taxon>Bacteria</taxon>
        <taxon>Pseudomonadati</taxon>
        <taxon>Pseudomonadota</taxon>
        <taxon>Alphaproteobacteria</taxon>
        <taxon>Hyphomicrobiales</taxon>
        <taxon>Aurantimonadaceae</taxon>
        <taxon>Jiella</taxon>
    </lineage>
</organism>
<keyword evidence="2" id="KW-1185">Reference proteome</keyword>
<accession>A0A6N9TC28</accession>
<comment type="caution">
    <text evidence="1">The sequence shown here is derived from an EMBL/GenBank/DDBJ whole genome shotgun (WGS) entry which is preliminary data.</text>
</comment>
<name>A0A6N9TC28_9HYPH</name>
<proteinExistence type="predicted"/>